<sequence length="232" mass="24864">MEKKKVLISSGLIGIVASLSLFLGTGASKPVKFDGSTPIALNMRANYNAKKVPPGFAKKKNVETGKKLGINVDTAQKSEISEATTSSQKLMSRSIVSSQESRSIDSLTVNQELRKEGDYFVGSGGSIELSIQGKKHNLAILSSRVSHFGLKNGNNLMTGSFETEIKDDNGNLVPSTVSFASIIETGEKFFYVAMGTFEDGPVVLSFGDDSFGTQEIRDLVRGQANIEEGSLQ</sequence>
<dbReference type="Proteomes" id="UP000552038">
    <property type="component" value="Unassembled WGS sequence"/>
</dbReference>
<organism evidence="1 2">
    <name type="scientific">Paenibacillus alvei</name>
    <name type="common">Bacillus alvei</name>
    <dbReference type="NCBI Taxonomy" id="44250"/>
    <lineage>
        <taxon>Bacteria</taxon>
        <taxon>Bacillati</taxon>
        <taxon>Bacillota</taxon>
        <taxon>Bacilli</taxon>
        <taxon>Bacillales</taxon>
        <taxon>Paenibacillaceae</taxon>
        <taxon>Paenibacillus</taxon>
    </lineage>
</organism>
<reference evidence="1 2" key="1">
    <citation type="submission" date="2020-05" db="EMBL/GenBank/DDBJ databases">
        <title>Whole genome sequencing and identification of novel metabolites from Paenibacillus alvei strain JR949.</title>
        <authorList>
            <person name="Rajendhran J."/>
            <person name="Sree Pranav P."/>
            <person name="Mahalakshmi B."/>
            <person name="Karthikeyan R."/>
        </authorList>
    </citation>
    <scope>NUCLEOTIDE SEQUENCE [LARGE SCALE GENOMIC DNA]</scope>
    <source>
        <strain evidence="1 2">JR949</strain>
    </source>
</reference>
<comment type="caution">
    <text evidence="1">The sequence shown here is derived from an EMBL/GenBank/DDBJ whole genome shotgun (WGS) entry which is preliminary data.</text>
</comment>
<name>A0AAP7DJ82_PAEAL</name>
<protein>
    <submittedName>
        <fullName evidence="1">Uncharacterized protein</fullName>
    </submittedName>
</protein>
<dbReference type="RefSeq" id="WP_171416812.1">
    <property type="nucleotide sequence ID" value="NZ_JABFOR010000013.1"/>
</dbReference>
<evidence type="ECO:0000313" key="1">
    <source>
        <dbReference type="EMBL" id="NOJ71319.1"/>
    </source>
</evidence>
<dbReference type="EMBL" id="JABFOR010000013">
    <property type="protein sequence ID" value="NOJ71319.1"/>
    <property type="molecule type" value="Genomic_DNA"/>
</dbReference>
<evidence type="ECO:0000313" key="2">
    <source>
        <dbReference type="Proteomes" id="UP000552038"/>
    </source>
</evidence>
<dbReference type="AlphaFoldDB" id="A0AAP7DJ82"/>
<accession>A0AAP7DJ82</accession>
<gene>
    <name evidence="1" type="ORF">HMI46_12195</name>
</gene>
<proteinExistence type="predicted"/>